<name>A0A383F0Q7_9ZZZZ</name>
<feature type="non-terminal residue" evidence="1">
    <location>
        <position position="195"/>
    </location>
</feature>
<organism evidence="1">
    <name type="scientific">marine metagenome</name>
    <dbReference type="NCBI Taxonomy" id="408172"/>
    <lineage>
        <taxon>unclassified sequences</taxon>
        <taxon>metagenomes</taxon>
        <taxon>ecological metagenomes</taxon>
    </lineage>
</organism>
<proteinExistence type="predicted"/>
<dbReference type="AlphaFoldDB" id="A0A383F0Q7"/>
<protein>
    <submittedName>
        <fullName evidence="1">Uncharacterized protein</fullName>
    </submittedName>
</protein>
<reference evidence="1" key="1">
    <citation type="submission" date="2018-05" db="EMBL/GenBank/DDBJ databases">
        <authorList>
            <person name="Lanie J.A."/>
            <person name="Ng W.-L."/>
            <person name="Kazmierczak K.M."/>
            <person name="Andrzejewski T.M."/>
            <person name="Davidsen T.M."/>
            <person name="Wayne K.J."/>
            <person name="Tettelin H."/>
            <person name="Glass J.I."/>
            <person name="Rusch D."/>
            <person name="Podicherti R."/>
            <person name="Tsui H.-C.T."/>
            <person name="Winkler M.E."/>
        </authorList>
    </citation>
    <scope>NUCLEOTIDE SEQUENCE</scope>
</reference>
<evidence type="ECO:0000313" key="1">
    <source>
        <dbReference type="EMBL" id="SVE62090.1"/>
    </source>
</evidence>
<gene>
    <name evidence="1" type="ORF">METZ01_LOCUS514944</name>
</gene>
<accession>A0A383F0Q7</accession>
<sequence>MKRRFHWAVVALFLAIPSVALGAIPPKIINGVLDLREWNFQSDGPIALKGEWVFSWGEFTEPGVLSDAHLMQVPGFWNDTENPQQPGEFLPGQGYGTLGLRVLLPAGAAKDLGISLEYAQVAYSLHARGVHGSEMVLANGTPGQSQESEIAQRLPSTARLPVSSDGSVYLSWHVSNYHTMRTGTWTAPTIGPLST</sequence>
<dbReference type="EMBL" id="UINC01230105">
    <property type="protein sequence ID" value="SVE62090.1"/>
    <property type="molecule type" value="Genomic_DNA"/>
</dbReference>